<dbReference type="PANTHER" id="PTHR30046">
    <property type="entry name" value="FLAGELLAR M-RING PROTEIN"/>
    <property type="match status" value="1"/>
</dbReference>
<keyword evidence="12" id="KW-0969">Cilium</keyword>
<reference evidence="12" key="2">
    <citation type="submission" date="2021-04" db="EMBL/GenBank/DDBJ databases">
        <authorList>
            <person name="Gilroy R."/>
        </authorList>
    </citation>
    <scope>NUCLEOTIDE SEQUENCE</scope>
    <source>
        <strain evidence="12">ChiBcec16_6824</strain>
    </source>
</reference>
<evidence type="ECO:0000256" key="8">
    <source>
        <dbReference type="ARBA" id="ARBA00023143"/>
    </source>
</evidence>
<evidence type="ECO:0000256" key="5">
    <source>
        <dbReference type="ARBA" id="ARBA00022692"/>
    </source>
</evidence>
<feature type="domain" description="Flagellar M-ring N-terminal" evidence="10">
    <location>
        <begin position="48"/>
        <end position="223"/>
    </location>
</feature>
<dbReference type="Pfam" id="PF01514">
    <property type="entry name" value="YscJ_FliF"/>
    <property type="match status" value="1"/>
</dbReference>
<evidence type="ECO:0000256" key="6">
    <source>
        <dbReference type="ARBA" id="ARBA00022989"/>
    </source>
</evidence>
<dbReference type="NCBIfam" id="TIGR00206">
    <property type="entry name" value="fliF"/>
    <property type="match status" value="1"/>
</dbReference>
<dbReference type="Gene3D" id="3.30.300.30">
    <property type="match status" value="1"/>
</dbReference>
<dbReference type="EMBL" id="DXDX01000166">
    <property type="protein sequence ID" value="HIY22012.1"/>
    <property type="molecule type" value="Genomic_DNA"/>
</dbReference>
<comment type="subcellular location">
    <subcellularLocation>
        <location evidence="1">Bacterial flagellum basal body</location>
    </subcellularLocation>
    <subcellularLocation>
        <location evidence="2">Cell membrane</location>
        <topology evidence="2">Multi-pass membrane protein</topology>
    </subcellularLocation>
</comment>
<keyword evidence="8" id="KW-0975">Bacterial flagellum</keyword>
<evidence type="ECO:0000259" key="11">
    <source>
        <dbReference type="Pfam" id="PF08345"/>
    </source>
</evidence>
<gene>
    <name evidence="12" type="primary">fliF</name>
    <name evidence="12" type="ORF">H9841_08955</name>
</gene>
<evidence type="ECO:0000259" key="10">
    <source>
        <dbReference type="Pfam" id="PF01514"/>
    </source>
</evidence>
<keyword evidence="12" id="KW-0966">Cell projection</keyword>
<dbReference type="GO" id="GO:0005886">
    <property type="term" value="C:plasma membrane"/>
    <property type="evidence" value="ECO:0007669"/>
    <property type="project" value="UniProtKB-SubCell"/>
</dbReference>
<feature type="transmembrane region" description="Helical" evidence="9">
    <location>
        <begin position="25"/>
        <end position="46"/>
    </location>
</feature>
<evidence type="ECO:0000256" key="9">
    <source>
        <dbReference type="SAM" id="Phobius"/>
    </source>
</evidence>
<keyword evidence="12" id="KW-0282">Flagellum</keyword>
<evidence type="ECO:0000256" key="4">
    <source>
        <dbReference type="ARBA" id="ARBA00022475"/>
    </source>
</evidence>
<organism evidence="12 13">
    <name type="scientific">Candidatus Flavonifractor merdigallinarum</name>
    <dbReference type="NCBI Taxonomy" id="2838589"/>
    <lineage>
        <taxon>Bacteria</taxon>
        <taxon>Bacillati</taxon>
        <taxon>Bacillota</taxon>
        <taxon>Clostridia</taxon>
        <taxon>Eubacteriales</taxon>
        <taxon>Oscillospiraceae</taxon>
        <taxon>Flavonifractor</taxon>
    </lineage>
</organism>
<dbReference type="InterPro" id="IPR043427">
    <property type="entry name" value="YscJ/FliF"/>
</dbReference>
<evidence type="ECO:0000313" key="12">
    <source>
        <dbReference type="EMBL" id="HIY22012.1"/>
    </source>
</evidence>
<proteinExistence type="inferred from homology"/>
<dbReference type="AlphaFoldDB" id="A0A9D1Y9U5"/>
<dbReference type="InterPro" id="IPR045851">
    <property type="entry name" value="AMP-bd_C_sf"/>
</dbReference>
<keyword evidence="6 9" id="KW-1133">Transmembrane helix</keyword>
<reference evidence="12" key="1">
    <citation type="journal article" date="2021" name="PeerJ">
        <title>Extensive microbial diversity within the chicken gut microbiome revealed by metagenomics and culture.</title>
        <authorList>
            <person name="Gilroy R."/>
            <person name="Ravi A."/>
            <person name="Getino M."/>
            <person name="Pursley I."/>
            <person name="Horton D.L."/>
            <person name="Alikhan N.F."/>
            <person name="Baker D."/>
            <person name="Gharbi K."/>
            <person name="Hall N."/>
            <person name="Watson M."/>
            <person name="Adriaenssens E.M."/>
            <person name="Foster-Nyarko E."/>
            <person name="Jarju S."/>
            <person name="Secka A."/>
            <person name="Antonio M."/>
            <person name="Oren A."/>
            <person name="Chaudhuri R.R."/>
            <person name="La Ragione R."/>
            <person name="Hildebrand F."/>
            <person name="Pallen M.J."/>
        </authorList>
    </citation>
    <scope>NUCLEOTIDE SEQUENCE</scope>
    <source>
        <strain evidence="12">ChiBcec16_6824</strain>
    </source>
</reference>
<comment type="similarity">
    <text evidence="3">Belongs to the FliF family.</text>
</comment>
<name>A0A9D1Y9U5_9FIRM</name>
<dbReference type="GO" id="GO:0009431">
    <property type="term" value="C:bacterial-type flagellum basal body, MS ring"/>
    <property type="evidence" value="ECO:0007669"/>
    <property type="project" value="InterPro"/>
</dbReference>
<evidence type="ECO:0000256" key="7">
    <source>
        <dbReference type="ARBA" id="ARBA00023136"/>
    </source>
</evidence>
<protein>
    <submittedName>
        <fullName evidence="12">Flagellar M-ring protein FliF</fullName>
    </submittedName>
</protein>
<feature type="domain" description="Flagellar M-ring C-terminal" evidence="11">
    <location>
        <begin position="257"/>
        <end position="418"/>
    </location>
</feature>
<keyword evidence="5 9" id="KW-0812">Transmembrane</keyword>
<feature type="transmembrane region" description="Helical" evidence="9">
    <location>
        <begin position="438"/>
        <end position="461"/>
    </location>
</feature>
<evidence type="ECO:0000313" key="13">
    <source>
        <dbReference type="Proteomes" id="UP000823868"/>
    </source>
</evidence>
<evidence type="ECO:0000256" key="3">
    <source>
        <dbReference type="ARBA" id="ARBA00007971"/>
    </source>
</evidence>
<sequence length="537" mass="58084">MQEKVKGFLDKGKQWWKAATKKTKLLLAAVLIAVIAVIAVVTAINLNQPYVTLFTGLNQTDMSSIVTYLSDNGVSDYKISGDDTILVPAAQEASLKAALLTEGYPNSGFAYSTYFDHVGSLTTEAERNQLVLYELQDRTAAVIRSMNGVKDAVVQFTPGEDRTYVLDSGNVVEAQATATITMKDGQPLNDTLASGIRNLLSRSLQGLNVENVTILDSFGNTYSSDDALGNLQDTSTLKMQLEEQVNNKVRSEVMKALLPLYGEGNVQVSVSSVVDVDRTYTDSTDYNLEDWANDGSTNGEGIIGSKVYENQILTDGQTAAGGVAGTGSNADVPTYPEDETDVANGQDILSTSGQKDYLVDTTKQQVEHVAGTVSDLMVSVTINSNVGSTVGEDQLLPHIARAAGISTADQQDKINILIGPFYEESTNILPTPEGIQMWVIYAAVAGLVVFLILLIVILLLLHRRNKKKRAALEAALAAQQGQPVQEIPVPAEGAEIMDMQTEKSMELRKDVRKFAEDNPEIAAQMVKTWLREGDSME</sequence>
<comment type="caution">
    <text evidence="12">The sequence shown here is derived from an EMBL/GenBank/DDBJ whole genome shotgun (WGS) entry which is preliminary data.</text>
</comment>
<accession>A0A9D1Y9U5</accession>
<evidence type="ECO:0000256" key="1">
    <source>
        <dbReference type="ARBA" id="ARBA00004117"/>
    </source>
</evidence>
<dbReference type="InterPro" id="IPR013556">
    <property type="entry name" value="Flag_M-ring_C"/>
</dbReference>
<dbReference type="GO" id="GO:0003774">
    <property type="term" value="F:cytoskeletal motor activity"/>
    <property type="evidence" value="ECO:0007669"/>
    <property type="project" value="InterPro"/>
</dbReference>
<keyword evidence="7 9" id="KW-0472">Membrane</keyword>
<dbReference type="InterPro" id="IPR006182">
    <property type="entry name" value="FliF_N_dom"/>
</dbReference>
<dbReference type="Pfam" id="PF08345">
    <property type="entry name" value="YscJ_FliF_C"/>
    <property type="match status" value="1"/>
</dbReference>
<dbReference type="PANTHER" id="PTHR30046:SF0">
    <property type="entry name" value="FLAGELLAR M-RING PROTEIN"/>
    <property type="match status" value="1"/>
</dbReference>
<dbReference type="Proteomes" id="UP000823868">
    <property type="component" value="Unassembled WGS sequence"/>
</dbReference>
<dbReference type="GO" id="GO:0071973">
    <property type="term" value="P:bacterial-type flagellum-dependent cell motility"/>
    <property type="evidence" value="ECO:0007669"/>
    <property type="project" value="InterPro"/>
</dbReference>
<keyword evidence="4" id="KW-1003">Cell membrane</keyword>
<evidence type="ECO:0000256" key="2">
    <source>
        <dbReference type="ARBA" id="ARBA00004651"/>
    </source>
</evidence>
<dbReference type="InterPro" id="IPR000067">
    <property type="entry name" value="FlgMring_FliF"/>
</dbReference>